<dbReference type="InterPro" id="IPR016181">
    <property type="entry name" value="Acyl_CoA_acyltransferase"/>
</dbReference>
<feature type="domain" description="N-acetyltransferase" evidence="1">
    <location>
        <begin position="2"/>
        <end position="154"/>
    </location>
</feature>
<dbReference type="InterPro" id="IPR000182">
    <property type="entry name" value="GNAT_dom"/>
</dbReference>
<dbReference type="SUPFAM" id="SSF55729">
    <property type="entry name" value="Acyl-CoA N-acyltransferases (Nat)"/>
    <property type="match status" value="1"/>
</dbReference>
<dbReference type="Proteomes" id="UP001440599">
    <property type="component" value="Unassembled WGS sequence"/>
</dbReference>
<keyword evidence="3" id="KW-1185">Reference proteome</keyword>
<evidence type="ECO:0000259" key="1">
    <source>
        <dbReference type="PROSITE" id="PS51186"/>
    </source>
</evidence>
<evidence type="ECO:0000313" key="2">
    <source>
        <dbReference type="EMBL" id="MEQ2456220.1"/>
    </source>
</evidence>
<proteinExistence type="predicted"/>
<dbReference type="Pfam" id="PF00583">
    <property type="entry name" value="Acetyltransf_1"/>
    <property type="match status" value="1"/>
</dbReference>
<comment type="caution">
    <text evidence="2">The sequence shown here is derived from an EMBL/GenBank/DDBJ whole genome shotgun (WGS) entry which is preliminary data.</text>
</comment>
<dbReference type="PROSITE" id="PS51186">
    <property type="entry name" value="GNAT"/>
    <property type="match status" value="1"/>
</dbReference>
<organism evidence="2 3">
    <name type="scientific">Flavonifractor hominis</name>
    <dbReference type="NCBI Taxonomy" id="3133178"/>
    <lineage>
        <taxon>Bacteria</taxon>
        <taxon>Bacillati</taxon>
        <taxon>Bacillota</taxon>
        <taxon>Clostridia</taxon>
        <taxon>Eubacteriales</taxon>
        <taxon>Oscillospiraceae</taxon>
        <taxon>Flavonifractor</taxon>
    </lineage>
</organism>
<dbReference type="EMBL" id="JBBMFT010000003">
    <property type="protein sequence ID" value="MEQ2456220.1"/>
    <property type="molecule type" value="Genomic_DNA"/>
</dbReference>
<protein>
    <submittedName>
        <fullName evidence="2">GNAT family N-acetyltransferase</fullName>
    </submittedName>
</protein>
<dbReference type="CDD" id="cd04301">
    <property type="entry name" value="NAT_SF"/>
    <property type="match status" value="1"/>
</dbReference>
<sequence length="197" mass="22844">MAELRLLTGTQLRQIYRTYVKADFPRRERRPLASMEELRQMGCYDTWGMFEGETLLAYAFLWRTEDGRCALLDYLAVCPEGRGQGRGTQALELLQAQYGQSCPLLVEAEAPEEGIPPEKDHQRRRRLIFYQRAGFRLLDYQTLIFGVRYAMLVWPGSCMLEPEALQAAHRGLYQNHMPPVLFRRMIHIPASDCGKKE</sequence>
<name>A0ABV1EQE1_9FIRM</name>
<dbReference type="RefSeq" id="WP_349139807.1">
    <property type="nucleotide sequence ID" value="NZ_JBBMFT010000003.1"/>
</dbReference>
<reference evidence="2 3" key="1">
    <citation type="submission" date="2024-03" db="EMBL/GenBank/DDBJ databases">
        <title>Human intestinal bacterial collection.</title>
        <authorList>
            <person name="Pauvert C."/>
            <person name="Hitch T.C.A."/>
            <person name="Clavel T."/>
        </authorList>
    </citation>
    <scope>NUCLEOTIDE SEQUENCE [LARGE SCALE GENOMIC DNA]</scope>
    <source>
        <strain evidence="2 3">CLA-AP-H34</strain>
    </source>
</reference>
<dbReference type="Gene3D" id="3.40.630.30">
    <property type="match status" value="1"/>
</dbReference>
<evidence type="ECO:0000313" key="3">
    <source>
        <dbReference type="Proteomes" id="UP001440599"/>
    </source>
</evidence>
<accession>A0ABV1EQE1</accession>
<gene>
    <name evidence="2" type="ORF">WMO45_06755</name>
</gene>